<reference evidence="1 2" key="1">
    <citation type="submission" date="2022-10" db="EMBL/GenBank/DDBJ databases">
        <title>Kaistella sp. BT-6-1-3.</title>
        <authorList>
            <person name="Ai J."/>
            <person name="Deng Z."/>
        </authorList>
    </citation>
    <scope>NUCLEOTIDE SEQUENCE [LARGE SCALE GENOMIC DNA]</scope>
    <source>
        <strain evidence="1 2">BT6-1-3</strain>
    </source>
</reference>
<evidence type="ECO:0000313" key="2">
    <source>
        <dbReference type="Proteomes" id="UP001209107"/>
    </source>
</evidence>
<protein>
    <submittedName>
        <fullName evidence="1">Uncharacterized protein</fullName>
    </submittedName>
</protein>
<dbReference type="RefSeq" id="WP_265145154.1">
    <property type="nucleotide sequence ID" value="NZ_JAPCHZ010000007.1"/>
</dbReference>
<organism evidence="1 2">
    <name type="scientific">Kaistella yananensis</name>
    <dbReference type="NCBI Taxonomy" id="2989820"/>
    <lineage>
        <taxon>Bacteria</taxon>
        <taxon>Pseudomonadati</taxon>
        <taxon>Bacteroidota</taxon>
        <taxon>Flavobacteriia</taxon>
        <taxon>Flavobacteriales</taxon>
        <taxon>Weeksellaceae</taxon>
        <taxon>Chryseobacterium group</taxon>
        <taxon>Kaistella</taxon>
    </lineage>
</organism>
<keyword evidence="2" id="KW-1185">Reference proteome</keyword>
<proteinExistence type="predicted"/>
<dbReference type="EMBL" id="JAPCHZ010000007">
    <property type="protein sequence ID" value="MCW4453106.1"/>
    <property type="molecule type" value="Genomic_DNA"/>
</dbReference>
<gene>
    <name evidence="1" type="ORF">OK344_12925</name>
</gene>
<accession>A0ABT3JQP1</accession>
<sequence>MKPGKYYIETNFTYVGTGLAYVQAGRTDYYNGYGNYMRSEPIYQGYNYTYLDSKVESKIVTVKEDGTTVDIKV</sequence>
<name>A0ABT3JQP1_9FLAO</name>
<dbReference type="Proteomes" id="UP001209107">
    <property type="component" value="Unassembled WGS sequence"/>
</dbReference>
<evidence type="ECO:0000313" key="1">
    <source>
        <dbReference type="EMBL" id="MCW4453106.1"/>
    </source>
</evidence>
<comment type="caution">
    <text evidence="1">The sequence shown here is derived from an EMBL/GenBank/DDBJ whole genome shotgun (WGS) entry which is preliminary data.</text>
</comment>